<feature type="compositionally biased region" description="Polar residues" evidence="1">
    <location>
        <begin position="111"/>
        <end position="125"/>
    </location>
</feature>
<feature type="compositionally biased region" description="Pro residues" evidence="1">
    <location>
        <begin position="144"/>
        <end position="155"/>
    </location>
</feature>
<feature type="signal peptide" evidence="2">
    <location>
        <begin position="1"/>
        <end position="29"/>
    </location>
</feature>
<name>A0ABZ0XVN4_9BURK</name>
<organism evidence="3 4">
    <name type="scientific">Duganella zoogloeoides</name>
    <dbReference type="NCBI Taxonomy" id="75659"/>
    <lineage>
        <taxon>Bacteria</taxon>
        <taxon>Pseudomonadati</taxon>
        <taxon>Pseudomonadota</taxon>
        <taxon>Betaproteobacteria</taxon>
        <taxon>Burkholderiales</taxon>
        <taxon>Oxalobacteraceae</taxon>
        <taxon>Telluria group</taxon>
        <taxon>Duganella</taxon>
    </lineage>
</organism>
<evidence type="ECO:0000256" key="1">
    <source>
        <dbReference type="SAM" id="MobiDB-lite"/>
    </source>
</evidence>
<protein>
    <submittedName>
        <fullName evidence="3">Uncharacterized protein</fullName>
    </submittedName>
</protein>
<sequence length="208" mass="21412">MHQPTFAARLGASAAAGLAAALLCAGAWAQQPAEPARQSTQQPPQARAPEVDTEKEAYAKLPPCKLSDDGKHLAEEPCRTAKALDPMPRRPVPQAIERVSPAESDPRDQAQPPSRVTPTPMTPATPSRALTAPTSPATPSRVLPAPPMPSTPPRSDPGARPGAPVPTAGCDAAGCNGPNGQRYNNGPGNTVVSPSGKLCSRNGAFIQC</sequence>
<accession>A0ABZ0XVN4</accession>
<proteinExistence type="predicted"/>
<evidence type="ECO:0000313" key="3">
    <source>
        <dbReference type="EMBL" id="WQH03281.1"/>
    </source>
</evidence>
<feature type="compositionally biased region" description="Polar residues" evidence="1">
    <location>
        <begin position="178"/>
        <end position="193"/>
    </location>
</feature>
<feature type="chain" id="PRO_5045898861" evidence="2">
    <location>
        <begin position="30"/>
        <end position="208"/>
    </location>
</feature>
<keyword evidence="4" id="KW-1185">Reference proteome</keyword>
<dbReference type="GeneID" id="43166595"/>
<evidence type="ECO:0000256" key="2">
    <source>
        <dbReference type="SAM" id="SignalP"/>
    </source>
</evidence>
<dbReference type="Proteomes" id="UP001326110">
    <property type="component" value="Chromosome"/>
</dbReference>
<feature type="compositionally biased region" description="Basic and acidic residues" evidence="1">
    <location>
        <begin position="66"/>
        <end position="79"/>
    </location>
</feature>
<keyword evidence="2" id="KW-0732">Signal</keyword>
<dbReference type="EMBL" id="CP140152">
    <property type="protein sequence ID" value="WQH03281.1"/>
    <property type="molecule type" value="Genomic_DNA"/>
</dbReference>
<feature type="region of interest" description="Disordered" evidence="1">
    <location>
        <begin position="30"/>
        <end position="198"/>
    </location>
</feature>
<reference evidence="3 4" key="1">
    <citation type="submission" date="2023-11" db="EMBL/GenBank/DDBJ databases">
        <title>MicrobeMod: A computational toolkit for identifying prokaryotic methylation and restriction-modification with nanopore sequencing.</title>
        <authorList>
            <person name="Crits-Christoph A."/>
            <person name="Kang S.C."/>
            <person name="Lee H."/>
            <person name="Ostrov N."/>
        </authorList>
    </citation>
    <scope>NUCLEOTIDE SEQUENCE [LARGE SCALE GENOMIC DNA]</scope>
    <source>
        <strain evidence="3 4">ATCC 25935</strain>
    </source>
</reference>
<gene>
    <name evidence="3" type="ORF">SR858_19815</name>
</gene>
<dbReference type="RefSeq" id="WP_051120305.1">
    <property type="nucleotide sequence ID" value="NZ_CP140152.1"/>
</dbReference>
<feature type="compositionally biased region" description="Basic and acidic residues" evidence="1">
    <location>
        <begin position="49"/>
        <end position="58"/>
    </location>
</feature>
<evidence type="ECO:0000313" key="4">
    <source>
        <dbReference type="Proteomes" id="UP001326110"/>
    </source>
</evidence>